<proteinExistence type="predicted"/>
<comment type="caution">
    <text evidence="1">The sequence shown here is derived from an EMBL/GenBank/DDBJ whole genome shotgun (WGS) entry which is preliminary data.</text>
</comment>
<protein>
    <submittedName>
        <fullName evidence="1">Uncharacterized protein</fullName>
    </submittedName>
</protein>
<reference evidence="1 2" key="1">
    <citation type="submission" date="2015-11" db="EMBL/GenBank/DDBJ databases">
        <title>Genomic analysis of 38 Legionella species identifies large and diverse effector repertoires.</title>
        <authorList>
            <person name="Burstein D."/>
            <person name="Amaro F."/>
            <person name="Zusman T."/>
            <person name="Lifshitz Z."/>
            <person name="Cohen O."/>
            <person name="Gilbert J.A."/>
            <person name="Pupko T."/>
            <person name="Shuman H.A."/>
            <person name="Segal G."/>
        </authorList>
    </citation>
    <scope>NUCLEOTIDE SEQUENCE [LARGE SCALE GENOMIC DNA]</scope>
    <source>
        <strain evidence="1 2">ATCC 49505</strain>
    </source>
</reference>
<evidence type="ECO:0000313" key="1">
    <source>
        <dbReference type="EMBL" id="KTD21395.1"/>
    </source>
</evidence>
<dbReference type="EMBL" id="LNYK01000016">
    <property type="protein sequence ID" value="KTD21395.1"/>
    <property type="molecule type" value="Genomic_DNA"/>
</dbReference>
<dbReference type="AlphaFoldDB" id="A0A0W0VMX8"/>
<accession>A0A0W0VMX8</accession>
<dbReference type="Proteomes" id="UP000054997">
    <property type="component" value="Unassembled WGS sequence"/>
</dbReference>
<dbReference type="PATRIC" id="fig|45068.5.peg.1618"/>
<gene>
    <name evidence="1" type="ORF">Llon_1493</name>
</gene>
<sequence length="674" mass="77024">MNNHLDKDSKLKQSLRRRLDKSKKQENLPVFIKDLVVYPENPSFSYGESKSHTNHYSSHSMINRLVDHIQSLADIANCYHKKSYCLHLNDRSYKLKEDSLNKITRLSLNEFSLYGKTPLTQDEFNLVCKEVQKIAKNLQDNVHLVLSSFSVVNEKKEILNVSLYVQGGQDSKIEVISKCTASSIDVVYNNTSTFSQRPSDQVGRYVVDDNGSLVPVSNSSVFEIQTKGGAKYIQALDVCLDHANRHSKKQLQSQLTRDRVDVTYFIPEQVDHIVTSNSIRIENSSLISQFVLHVDPRVETIMPAAIDCNLDKNLLSEMELSNYKNMKIMNQQYGLKVIAPPFGSNYSVKVHEERQLNKFVPFLASYIDRENYRIMEERLDTIMMMHSSDEVAFAKAYAAKNSKAIAEIYAKYPNVDYVTVVEKIISGLDKQARSAAKEWFYQEVIKNELNKRLSANIHTVLTALQYGIDFYQPFGSLHLGEQIMAQAYMTREPRIIAELYAKFPNIHLIGSVNKIAATFYPQTQEDVKKWLCQEIIKNELNKRLGANTNTILTALQYGIDFYQPFGSLHLGEQIMAQAYMTREPRIIAELYAKFPNIHLIGSVNKIAATFYPQTQEDVKKWLCQEIIKNELNKGLGANTNTILTALQYGIDFYQPFGSLHLPPCQDSCPVFYSQ</sequence>
<dbReference type="STRING" id="45068.Llon_1493"/>
<dbReference type="OrthoDB" id="5634552at2"/>
<name>A0A0W0VMX8_9GAMM</name>
<keyword evidence="2" id="KW-1185">Reference proteome</keyword>
<evidence type="ECO:0000313" key="2">
    <source>
        <dbReference type="Proteomes" id="UP000054997"/>
    </source>
</evidence>
<organism evidence="1 2">
    <name type="scientific">Legionella londiniensis</name>
    <dbReference type="NCBI Taxonomy" id="45068"/>
    <lineage>
        <taxon>Bacteria</taxon>
        <taxon>Pseudomonadati</taxon>
        <taxon>Pseudomonadota</taxon>
        <taxon>Gammaproteobacteria</taxon>
        <taxon>Legionellales</taxon>
        <taxon>Legionellaceae</taxon>
        <taxon>Legionella</taxon>
    </lineage>
</organism>
<dbReference type="RefSeq" id="WP_058529466.1">
    <property type="nucleotide sequence ID" value="NZ_CAAAHZ010000008.1"/>
</dbReference>